<dbReference type="GeneID" id="8847715"/>
<dbReference type="Gene3D" id="3.40.250.10">
    <property type="entry name" value="Rhodanese-like domain"/>
    <property type="match status" value="1"/>
</dbReference>
<evidence type="ECO:0000313" key="3">
    <source>
        <dbReference type="EMBL" id="EFC43863.1"/>
    </source>
</evidence>
<dbReference type="GO" id="GO:0004792">
    <property type="term" value="F:thiosulfate-cyanide sulfurtransferase activity"/>
    <property type="evidence" value="ECO:0007669"/>
    <property type="project" value="TreeGrafter"/>
</dbReference>
<accession>D2VHC4</accession>
<gene>
    <name evidence="3" type="ORF">NAEGRDRAFT_49466</name>
</gene>
<dbReference type="SMART" id="SM00450">
    <property type="entry name" value="RHOD"/>
    <property type="match status" value="1"/>
</dbReference>
<name>D2VHC4_NAEGR</name>
<dbReference type="OrthoDB" id="566238at2759"/>
<dbReference type="VEuPathDB" id="AmoebaDB:NAEGRDRAFT_49466"/>
<dbReference type="Proteomes" id="UP000006671">
    <property type="component" value="Unassembled WGS sequence"/>
</dbReference>
<dbReference type="AlphaFoldDB" id="D2VHC4"/>
<dbReference type="RefSeq" id="XP_002676607.1">
    <property type="nucleotide sequence ID" value="XM_002676561.1"/>
</dbReference>
<dbReference type="PROSITE" id="PS50206">
    <property type="entry name" value="RHODANESE_3"/>
    <property type="match status" value="1"/>
</dbReference>
<dbReference type="PANTHER" id="PTHR44086:SF10">
    <property type="entry name" value="THIOSULFATE SULFURTRANSFERASE_RHODANESE-LIKE DOMAIN-CONTAINING PROTEIN 3"/>
    <property type="match status" value="1"/>
</dbReference>
<evidence type="ECO:0000256" key="1">
    <source>
        <dbReference type="SAM" id="MobiDB-lite"/>
    </source>
</evidence>
<organism evidence="4">
    <name type="scientific">Naegleria gruberi</name>
    <name type="common">Amoeba</name>
    <dbReference type="NCBI Taxonomy" id="5762"/>
    <lineage>
        <taxon>Eukaryota</taxon>
        <taxon>Discoba</taxon>
        <taxon>Heterolobosea</taxon>
        <taxon>Tetramitia</taxon>
        <taxon>Eutetramitia</taxon>
        <taxon>Vahlkampfiidae</taxon>
        <taxon>Naegleria</taxon>
    </lineage>
</organism>
<sequence length="295" mass="33994">MMRRLVTLTAKKNFLPSSICSFNNYYTNIRILDKTATTSSEPVDVPVLSGKTFTEDQVTERILNKLKQYNQLTEDVAIDVDLDESQRAAQEEANKRTYRREYDLLWEDEREPQYFKNSVQGKKIADIPCVFDMVPQLADRISPVITKAELEELLKKPKDVYNYMVVDVRSAFRALDYMIPGAVNIPFTDIKEGAVGLKAEAFNKRYGAPLPEAYSNIICYSDSPAESEAACMILQEMGFQNTLNYRGGCSEWFGNEFKILWRRKKLHKITGERKSNMMKLKEKSKEKLSNTNKEE</sequence>
<dbReference type="OMA" id="TYRREYD"/>
<dbReference type="InParanoid" id="D2VHC4"/>
<dbReference type="InterPro" id="IPR036873">
    <property type="entry name" value="Rhodanese-like_dom_sf"/>
</dbReference>
<dbReference type="SUPFAM" id="SSF52821">
    <property type="entry name" value="Rhodanese/Cell cycle control phosphatase"/>
    <property type="match status" value="1"/>
</dbReference>
<dbReference type="GO" id="GO:0005739">
    <property type="term" value="C:mitochondrion"/>
    <property type="evidence" value="ECO:0007669"/>
    <property type="project" value="TreeGrafter"/>
</dbReference>
<dbReference type="KEGG" id="ngr:NAEGRDRAFT_49466"/>
<dbReference type="InterPro" id="IPR001763">
    <property type="entry name" value="Rhodanese-like_dom"/>
</dbReference>
<dbReference type="PANTHER" id="PTHR44086">
    <property type="entry name" value="THIOSULFATE SULFURTRANSFERASE RDL2, MITOCHONDRIAL-RELATED"/>
    <property type="match status" value="1"/>
</dbReference>
<dbReference type="Pfam" id="PF00581">
    <property type="entry name" value="Rhodanese"/>
    <property type="match status" value="1"/>
</dbReference>
<evidence type="ECO:0000313" key="4">
    <source>
        <dbReference type="Proteomes" id="UP000006671"/>
    </source>
</evidence>
<evidence type="ECO:0000259" key="2">
    <source>
        <dbReference type="PROSITE" id="PS50206"/>
    </source>
</evidence>
<reference evidence="3 4" key="1">
    <citation type="journal article" date="2010" name="Cell">
        <title>The genome of Naegleria gruberi illuminates early eukaryotic versatility.</title>
        <authorList>
            <person name="Fritz-Laylin L.K."/>
            <person name="Prochnik S.E."/>
            <person name="Ginger M.L."/>
            <person name="Dacks J.B."/>
            <person name="Carpenter M.L."/>
            <person name="Field M.C."/>
            <person name="Kuo A."/>
            <person name="Paredez A."/>
            <person name="Chapman J."/>
            <person name="Pham J."/>
            <person name="Shu S."/>
            <person name="Neupane R."/>
            <person name="Cipriano M."/>
            <person name="Mancuso J."/>
            <person name="Tu H."/>
            <person name="Salamov A."/>
            <person name="Lindquist E."/>
            <person name="Shapiro H."/>
            <person name="Lucas S."/>
            <person name="Grigoriev I.V."/>
            <person name="Cande W.Z."/>
            <person name="Fulton C."/>
            <person name="Rokhsar D.S."/>
            <person name="Dawson S.C."/>
        </authorList>
    </citation>
    <scope>NUCLEOTIDE SEQUENCE [LARGE SCALE GENOMIC DNA]</scope>
    <source>
        <strain evidence="3 4">NEG-M</strain>
    </source>
</reference>
<protein>
    <submittedName>
        <fullName evidence="3">Predicted protein</fullName>
    </submittedName>
</protein>
<keyword evidence="4" id="KW-1185">Reference proteome</keyword>
<proteinExistence type="predicted"/>
<feature type="domain" description="Rhodanese" evidence="2">
    <location>
        <begin position="159"/>
        <end position="261"/>
    </location>
</feature>
<feature type="region of interest" description="Disordered" evidence="1">
    <location>
        <begin position="275"/>
        <end position="295"/>
    </location>
</feature>
<dbReference type="EMBL" id="GG738871">
    <property type="protein sequence ID" value="EFC43863.1"/>
    <property type="molecule type" value="Genomic_DNA"/>
</dbReference>